<dbReference type="EMBL" id="JACBFH010000001">
    <property type="protein sequence ID" value="NYY93825.1"/>
    <property type="molecule type" value="Genomic_DNA"/>
</dbReference>
<dbReference type="AlphaFoldDB" id="A0A7Z0QI05"/>
<proteinExistence type="predicted"/>
<dbReference type="Proteomes" id="UP000564836">
    <property type="component" value="Chromosome"/>
</dbReference>
<evidence type="ECO:0000313" key="3">
    <source>
        <dbReference type="Proteomes" id="UP000564836"/>
    </source>
</evidence>
<evidence type="ECO:0000313" key="1">
    <source>
        <dbReference type="EMBL" id="NYY93825.1"/>
    </source>
</evidence>
<dbReference type="EMBL" id="CP088280">
    <property type="protein sequence ID" value="UGX90275.1"/>
    <property type="molecule type" value="Genomic_DNA"/>
</dbReference>
<reference evidence="2 3" key="1">
    <citation type="journal article" date="2017" name="Syst. Appl. Microbiol.">
        <title>Soybeans inoculated with root zone soils of Canadian native legumes harbour diverse and novel Bradyrhizobium spp. that possess agricultural potential.</title>
        <authorList>
            <person name="Bromfield E.S.P."/>
            <person name="Cloutier S."/>
            <person name="Tambong J.T."/>
            <person name="Tran Thi T.V."/>
        </authorList>
    </citation>
    <scope>NUCLEOTIDE SEQUENCE [LARGE SCALE GENOMIC DNA]</scope>
    <source>
        <strain evidence="2 3">323S2</strain>
    </source>
</reference>
<evidence type="ECO:0000313" key="2">
    <source>
        <dbReference type="EMBL" id="UGX90275.1"/>
    </source>
</evidence>
<reference evidence="2 3" key="3">
    <citation type="journal article" date="2022" name="Int. J. Syst. Evol. Microbiol.">
        <title>Strains of Bradyrhizobium barranii sp. nov. associated with legumes native to Canada are symbionts of soybeans and belong to different subspecies (subsp. barranii subsp. nov. and subsp. apii subsp. nov.) and symbiovars (sv. glycinearum and sv. septentrionale).</title>
        <authorList>
            <person name="Bromfield E.S.P."/>
            <person name="Cloutier S."/>
            <person name="Wasai-Hara S."/>
            <person name="Minamisawa K."/>
        </authorList>
    </citation>
    <scope>NUCLEOTIDE SEQUENCE [LARGE SCALE GENOMIC DNA]</scope>
    <source>
        <strain evidence="2 3">323S2</strain>
    </source>
</reference>
<dbReference type="RefSeq" id="WP_166352227.1">
    <property type="nucleotide sequence ID" value="NZ_CP088280.1"/>
</dbReference>
<name>A0A7Z0QI05_9BRAD</name>
<reference evidence="1" key="2">
    <citation type="submission" date="2020-06" db="EMBL/GenBank/DDBJ databases">
        <title>Whole Genome Sequence of Bradyrhizobium sp. Strain 323S2.</title>
        <authorList>
            <person name="Bromfield E.S.P."/>
        </authorList>
    </citation>
    <scope>NUCLEOTIDE SEQUENCE [LARGE SCALE GENOMIC DNA]</scope>
    <source>
        <strain evidence="1">323S2</strain>
    </source>
</reference>
<gene>
    <name evidence="2" type="ORF">G6321_00031060</name>
    <name evidence="1" type="ORF">G6321_37210</name>
</gene>
<organism evidence="1">
    <name type="scientific">Bradyrhizobium barranii subsp. barranii</name>
    <dbReference type="NCBI Taxonomy" id="2823807"/>
    <lineage>
        <taxon>Bacteria</taxon>
        <taxon>Pseudomonadati</taxon>
        <taxon>Pseudomonadota</taxon>
        <taxon>Alphaproteobacteria</taxon>
        <taxon>Hyphomicrobiales</taxon>
        <taxon>Nitrobacteraceae</taxon>
        <taxon>Bradyrhizobium</taxon>
        <taxon>Bradyrhizobium barranii</taxon>
    </lineage>
</organism>
<sequence length="85" mass="9361">MAEPNDDTEDRATLDAETGRQAANFILGMIEGVSVSVAYNIIGNITVSVFTAVPFLEPGAALEEFDHWTAYTRQMIADQIKDRLQ</sequence>
<accession>A0A7Z0QI05</accession>
<protein>
    <submittedName>
        <fullName evidence="1">Uncharacterized protein</fullName>
    </submittedName>
</protein>